<dbReference type="RefSeq" id="WP_073256192.1">
    <property type="nucleotide sequence ID" value="NZ_FRCS01000003.1"/>
</dbReference>
<sequence>MGTLNDELVVPAGNSIGTAGSDGGDPPAHAEPLPALRDHIRTFSRDLRLTRHHLNRETAVPLGGLGVLTAIGRTPPGGLCRGKDLATACALDASTISRFVGALVERGLVERRPDPIDGRVAVLAVTPAGQRVLHEAEMWGEDLLTAVLASWSDSEVDVLVGSLGRFLSDLETELAQRSGNGRAPR</sequence>
<keyword evidence="2 6" id="KW-0238">DNA-binding</keyword>
<evidence type="ECO:0000259" key="5">
    <source>
        <dbReference type="PROSITE" id="PS50995"/>
    </source>
</evidence>
<dbReference type="InterPro" id="IPR039422">
    <property type="entry name" value="MarR/SlyA-like"/>
</dbReference>
<dbReference type="AlphaFoldDB" id="A0A1M7PHB5"/>
<keyword evidence="7" id="KW-1185">Reference proteome</keyword>
<dbReference type="OrthoDB" id="5148120at2"/>
<dbReference type="GO" id="GO:0006950">
    <property type="term" value="P:response to stress"/>
    <property type="evidence" value="ECO:0007669"/>
    <property type="project" value="TreeGrafter"/>
</dbReference>
<dbReference type="InterPro" id="IPR023187">
    <property type="entry name" value="Tscrpt_reg_MarR-type_CS"/>
</dbReference>
<dbReference type="InterPro" id="IPR000835">
    <property type="entry name" value="HTH_MarR-typ"/>
</dbReference>
<evidence type="ECO:0000256" key="3">
    <source>
        <dbReference type="ARBA" id="ARBA00023163"/>
    </source>
</evidence>
<dbReference type="EMBL" id="FRCS01000003">
    <property type="protein sequence ID" value="SHN16482.1"/>
    <property type="molecule type" value="Genomic_DNA"/>
</dbReference>
<dbReference type="InterPro" id="IPR036388">
    <property type="entry name" value="WH-like_DNA-bd_sf"/>
</dbReference>
<evidence type="ECO:0000313" key="6">
    <source>
        <dbReference type="EMBL" id="SHN16482.1"/>
    </source>
</evidence>
<accession>A0A1M7PHB5</accession>
<feature type="domain" description="HTH marR-type" evidence="5">
    <location>
        <begin position="33"/>
        <end position="168"/>
    </location>
</feature>
<evidence type="ECO:0000256" key="4">
    <source>
        <dbReference type="SAM" id="MobiDB-lite"/>
    </source>
</evidence>
<organism evidence="6 7">
    <name type="scientific">Cryptosporangium aurantiacum</name>
    <dbReference type="NCBI Taxonomy" id="134849"/>
    <lineage>
        <taxon>Bacteria</taxon>
        <taxon>Bacillati</taxon>
        <taxon>Actinomycetota</taxon>
        <taxon>Actinomycetes</taxon>
        <taxon>Cryptosporangiales</taxon>
        <taxon>Cryptosporangiaceae</taxon>
        <taxon>Cryptosporangium</taxon>
    </lineage>
</organism>
<dbReference type="PANTHER" id="PTHR33164">
    <property type="entry name" value="TRANSCRIPTIONAL REGULATOR, MARR FAMILY"/>
    <property type="match status" value="1"/>
</dbReference>
<dbReference type="SUPFAM" id="SSF46785">
    <property type="entry name" value="Winged helix' DNA-binding domain"/>
    <property type="match status" value="1"/>
</dbReference>
<evidence type="ECO:0000256" key="1">
    <source>
        <dbReference type="ARBA" id="ARBA00023015"/>
    </source>
</evidence>
<dbReference type="PANTHER" id="PTHR33164:SF57">
    <property type="entry name" value="MARR-FAMILY TRANSCRIPTIONAL REGULATOR"/>
    <property type="match status" value="1"/>
</dbReference>
<dbReference type="GO" id="GO:0003700">
    <property type="term" value="F:DNA-binding transcription factor activity"/>
    <property type="evidence" value="ECO:0007669"/>
    <property type="project" value="InterPro"/>
</dbReference>
<dbReference type="PROSITE" id="PS50995">
    <property type="entry name" value="HTH_MARR_2"/>
    <property type="match status" value="1"/>
</dbReference>
<evidence type="ECO:0000256" key="2">
    <source>
        <dbReference type="ARBA" id="ARBA00023125"/>
    </source>
</evidence>
<dbReference type="Gene3D" id="1.10.10.10">
    <property type="entry name" value="Winged helix-like DNA-binding domain superfamily/Winged helix DNA-binding domain"/>
    <property type="match status" value="1"/>
</dbReference>
<keyword evidence="3" id="KW-0804">Transcription</keyword>
<dbReference type="InterPro" id="IPR036390">
    <property type="entry name" value="WH_DNA-bd_sf"/>
</dbReference>
<name>A0A1M7PHB5_9ACTN</name>
<reference evidence="6 7" key="1">
    <citation type="submission" date="2016-11" db="EMBL/GenBank/DDBJ databases">
        <authorList>
            <person name="Jaros S."/>
            <person name="Januszkiewicz K."/>
            <person name="Wedrychowicz H."/>
        </authorList>
    </citation>
    <scope>NUCLEOTIDE SEQUENCE [LARGE SCALE GENOMIC DNA]</scope>
    <source>
        <strain evidence="6 7">DSM 46144</strain>
    </source>
</reference>
<dbReference type="SMART" id="SM00347">
    <property type="entry name" value="HTH_MARR"/>
    <property type="match status" value="1"/>
</dbReference>
<dbReference type="PROSITE" id="PS01117">
    <property type="entry name" value="HTH_MARR_1"/>
    <property type="match status" value="1"/>
</dbReference>
<protein>
    <submittedName>
        <fullName evidence="6">DNA-binding transcriptional regulator, MarR family</fullName>
    </submittedName>
</protein>
<dbReference type="Proteomes" id="UP000184440">
    <property type="component" value="Unassembled WGS sequence"/>
</dbReference>
<evidence type="ECO:0000313" key="7">
    <source>
        <dbReference type="Proteomes" id="UP000184440"/>
    </source>
</evidence>
<dbReference type="STRING" id="134849.SAMN05443668_103361"/>
<dbReference type="GO" id="GO:0003677">
    <property type="term" value="F:DNA binding"/>
    <property type="evidence" value="ECO:0007669"/>
    <property type="project" value="UniProtKB-KW"/>
</dbReference>
<gene>
    <name evidence="6" type="ORF">SAMN05443668_103361</name>
</gene>
<proteinExistence type="predicted"/>
<keyword evidence="1" id="KW-0805">Transcription regulation</keyword>
<feature type="region of interest" description="Disordered" evidence="4">
    <location>
        <begin position="11"/>
        <end position="31"/>
    </location>
</feature>
<dbReference type="Pfam" id="PF12802">
    <property type="entry name" value="MarR_2"/>
    <property type="match status" value="1"/>
</dbReference>